<keyword evidence="5" id="KW-1185">Reference proteome</keyword>
<evidence type="ECO:0000313" key="4">
    <source>
        <dbReference type="EMBL" id="KAI5421618.1"/>
    </source>
</evidence>
<dbReference type="Gene3D" id="2.60.40.150">
    <property type="entry name" value="C2 domain"/>
    <property type="match status" value="1"/>
</dbReference>
<dbReference type="InterPro" id="IPR035892">
    <property type="entry name" value="C2_domain_sf"/>
</dbReference>
<dbReference type="SUPFAM" id="SSF49562">
    <property type="entry name" value="C2 domain (Calcium/lipid-binding domain, CaLB)"/>
    <property type="match status" value="1"/>
</dbReference>
<reference evidence="4 5" key="1">
    <citation type="journal article" date="2022" name="Nat. Genet.">
        <title>Improved pea reference genome and pan-genome highlight genomic features and evolutionary characteristics.</title>
        <authorList>
            <person name="Yang T."/>
            <person name="Liu R."/>
            <person name="Luo Y."/>
            <person name="Hu S."/>
            <person name="Wang D."/>
            <person name="Wang C."/>
            <person name="Pandey M.K."/>
            <person name="Ge S."/>
            <person name="Xu Q."/>
            <person name="Li N."/>
            <person name="Li G."/>
            <person name="Huang Y."/>
            <person name="Saxena R.K."/>
            <person name="Ji Y."/>
            <person name="Li M."/>
            <person name="Yan X."/>
            <person name="He Y."/>
            <person name="Liu Y."/>
            <person name="Wang X."/>
            <person name="Xiang C."/>
            <person name="Varshney R.K."/>
            <person name="Ding H."/>
            <person name="Gao S."/>
            <person name="Zong X."/>
        </authorList>
    </citation>
    <scope>NUCLEOTIDE SEQUENCE [LARGE SCALE GENOMIC DNA]</scope>
    <source>
        <strain evidence="4 5">cv. Zhongwan 6</strain>
    </source>
</reference>
<comment type="caution">
    <text evidence="4">The sequence shown here is derived from an EMBL/GenBank/DDBJ whole genome shotgun (WGS) entry which is preliminary data.</text>
</comment>
<keyword evidence="2" id="KW-0106">Calcium</keyword>
<dbReference type="Pfam" id="PF00168">
    <property type="entry name" value="C2"/>
    <property type="match status" value="1"/>
</dbReference>
<dbReference type="InterPro" id="IPR000008">
    <property type="entry name" value="C2_dom"/>
</dbReference>
<sequence length="129" mass="14549">MPRGTLHVNLICAKGLSNNDFLTNVDPYVILTYRSQEHKSSVSQGAGSNPKWNEVFLFTVSDDVCEIDMKLMDEDSFTQDDFLGRAIIPFHSVFYEGIIPTAVYSVVNDNKEYCGEIHVAFTFTPEECL</sequence>
<dbReference type="PANTHER" id="PTHR46502">
    <property type="entry name" value="C2 DOMAIN-CONTAINING"/>
    <property type="match status" value="1"/>
</dbReference>
<dbReference type="GO" id="GO:0046872">
    <property type="term" value="F:metal ion binding"/>
    <property type="evidence" value="ECO:0007669"/>
    <property type="project" value="UniProtKB-KW"/>
</dbReference>
<dbReference type="SMART" id="SM00239">
    <property type="entry name" value="C2"/>
    <property type="match status" value="1"/>
</dbReference>
<evidence type="ECO:0000259" key="3">
    <source>
        <dbReference type="PROSITE" id="PS50004"/>
    </source>
</evidence>
<evidence type="ECO:0000256" key="2">
    <source>
        <dbReference type="ARBA" id="ARBA00022837"/>
    </source>
</evidence>
<dbReference type="PROSITE" id="PS50004">
    <property type="entry name" value="C2"/>
    <property type="match status" value="1"/>
</dbReference>
<gene>
    <name evidence="4" type="ORF">KIW84_045158</name>
</gene>
<dbReference type="Gramene" id="Psat4g153320.1">
    <property type="protein sequence ID" value="Psat4g153320.1.cds"/>
    <property type="gene ID" value="Psat4g153320"/>
</dbReference>
<dbReference type="AlphaFoldDB" id="A0A9D4XHU6"/>
<keyword evidence="1" id="KW-0479">Metal-binding</keyword>
<dbReference type="OrthoDB" id="419768at2759"/>
<dbReference type="Proteomes" id="UP001058974">
    <property type="component" value="Chromosome 4"/>
</dbReference>
<name>A0A9D4XHU6_PEA</name>
<dbReference type="PANTHER" id="PTHR46502:SF2">
    <property type="entry name" value="16 KDA PHLOEM PROTEIN 2"/>
    <property type="match status" value="1"/>
</dbReference>
<evidence type="ECO:0000313" key="5">
    <source>
        <dbReference type="Proteomes" id="UP001058974"/>
    </source>
</evidence>
<organism evidence="4 5">
    <name type="scientific">Pisum sativum</name>
    <name type="common">Garden pea</name>
    <name type="synonym">Lathyrus oleraceus</name>
    <dbReference type="NCBI Taxonomy" id="3888"/>
    <lineage>
        <taxon>Eukaryota</taxon>
        <taxon>Viridiplantae</taxon>
        <taxon>Streptophyta</taxon>
        <taxon>Embryophyta</taxon>
        <taxon>Tracheophyta</taxon>
        <taxon>Spermatophyta</taxon>
        <taxon>Magnoliopsida</taxon>
        <taxon>eudicotyledons</taxon>
        <taxon>Gunneridae</taxon>
        <taxon>Pentapetalae</taxon>
        <taxon>rosids</taxon>
        <taxon>fabids</taxon>
        <taxon>Fabales</taxon>
        <taxon>Fabaceae</taxon>
        <taxon>Papilionoideae</taxon>
        <taxon>50 kb inversion clade</taxon>
        <taxon>NPAAA clade</taxon>
        <taxon>Hologalegina</taxon>
        <taxon>IRL clade</taxon>
        <taxon>Fabeae</taxon>
        <taxon>Lathyrus</taxon>
    </lineage>
</organism>
<proteinExistence type="predicted"/>
<dbReference type="Gramene" id="Psat04G0515800-T1">
    <property type="protein sequence ID" value="KAI5421618.1"/>
    <property type="gene ID" value="KIW84_045158"/>
</dbReference>
<feature type="domain" description="C2" evidence="3">
    <location>
        <begin position="1"/>
        <end position="103"/>
    </location>
</feature>
<accession>A0A9D4XHU6</accession>
<dbReference type="EMBL" id="JAMSHJ010000004">
    <property type="protein sequence ID" value="KAI5421618.1"/>
    <property type="molecule type" value="Genomic_DNA"/>
</dbReference>
<evidence type="ECO:0000256" key="1">
    <source>
        <dbReference type="ARBA" id="ARBA00022723"/>
    </source>
</evidence>
<dbReference type="Gramene" id="PSAT_LOCUS15769_t1">
    <property type="protein sequence ID" value="CAL5196145.1"/>
    <property type="gene ID" value="PSAT_LOCUS15769"/>
</dbReference>
<protein>
    <recommendedName>
        <fullName evidence="3">C2 domain-containing protein</fullName>
    </recommendedName>
</protein>